<name>A0ACB9NQL5_9MYRT</name>
<proteinExistence type="predicted"/>
<gene>
    <name evidence="1" type="ORF">MLD38_023869</name>
</gene>
<accession>A0ACB9NQL5</accession>
<evidence type="ECO:0000313" key="2">
    <source>
        <dbReference type="Proteomes" id="UP001057402"/>
    </source>
</evidence>
<evidence type="ECO:0000313" key="1">
    <source>
        <dbReference type="EMBL" id="KAI4338860.1"/>
    </source>
</evidence>
<comment type="caution">
    <text evidence="1">The sequence shown here is derived from an EMBL/GenBank/DDBJ whole genome shotgun (WGS) entry which is preliminary data.</text>
</comment>
<dbReference type="EMBL" id="CM042886">
    <property type="protein sequence ID" value="KAI4338860.1"/>
    <property type="molecule type" value="Genomic_DNA"/>
</dbReference>
<dbReference type="Proteomes" id="UP001057402">
    <property type="component" value="Chromosome 7"/>
</dbReference>
<sequence length="650" mass="73039">MAVQTRTTTTSLLVLKTLLLAVFCLFSFLIGSSSFTSSSSSIPTSTFTHFSSPCEPNSNSNSTSTSTSTSFPPPPPPPTTTTTTTPASADLDFYPHHQLPSTLSPSSNSSPSSFPFCPRNFTNYSPCHDPSRELLFPTRRFFHRERHCPLTPDDKLRCLVRPSPGYRKTLPWPKSRDHAWFRNVPFTRLSVLKQSQNWVRVEGDRIFFPGGGTSFPTGAKSYVEMIKRVVPLRSGTVRTVLDIGCGVASFGAALMDYKILTMSVAPRDIHEAQVQFALERGLPAMLGILSTNRLPFPSRSFDMAHCSRCLVKWADSDGLYLIEIDRVLRPGGYWVLSGPPISWKNSYKGWQRSAEDLENEQNQLEDLARRLCWKKVAERGPIAVWRKPTNHVNCAKMMRAWKAPGFCVGSDPDAGWYKRMDACLTPLSEVKDIHDTSGGAVEKWPKRLNAIPPRIRSGLVQGIMAQTFSDDTQLWKKRVSQYRVIVGSFTDGRFRNVMDMNAGLGGFAAALGNYPVWVMNAIPHDLKSDTLGIIYERGLIGTYMNWCEAFSTYPRTYDMIHADGIFTMYQDKCDAVDILIEIYRILRPEGVLIGLSWGEWPLSSRKDTPCGQLSAVNIGSCFRSRIFQSFRQTFFTTSEPGRKWNPKPKY</sequence>
<keyword evidence="2" id="KW-1185">Reference proteome</keyword>
<organism evidence="1 2">
    <name type="scientific">Melastoma candidum</name>
    <dbReference type="NCBI Taxonomy" id="119954"/>
    <lineage>
        <taxon>Eukaryota</taxon>
        <taxon>Viridiplantae</taxon>
        <taxon>Streptophyta</taxon>
        <taxon>Embryophyta</taxon>
        <taxon>Tracheophyta</taxon>
        <taxon>Spermatophyta</taxon>
        <taxon>Magnoliopsida</taxon>
        <taxon>eudicotyledons</taxon>
        <taxon>Gunneridae</taxon>
        <taxon>Pentapetalae</taxon>
        <taxon>rosids</taxon>
        <taxon>malvids</taxon>
        <taxon>Myrtales</taxon>
        <taxon>Melastomataceae</taxon>
        <taxon>Melastomatoideae</taxon>
        <taxon>Melastomateae</taxon>
        <taxon>Melastoma</taxon>
    </lineage>
</organism>
<protein>
    <submittedName>
        <fullName evidence="1">Uncharacterized protein</fullName>
    </submittedName>
</protein>
<reference evidence="2" key="1">
    <citation type="journal article" date="2023" name="Front. Plant Sci.">
        <title>Chromosomal-level genome assembly of Melastoma candidum provides insights into trichome evolution.</title>
        <authorList>
            <person name="Zhong Y."/>
            <person name="Wu W."/>
            <person name="Sun C."/>
            <person name="Zou P."/>
            <person name="Liu Y."/>
            <person name="Dai S."/>
            <person name="Zhou R."/>
        </authorList>
    </citation>
    <scope>NUCLEOTIDE SEQUENCE [LARGE SCALE GENOMIC DNA]</scope>
</reference>